<reference evidence="4" key="1">
    <citation type="journal article" date="2020" name="Stud. Mycol.">
        <title>101 Dothideomycetes genomes: a test case for predicting lifestyles and emergence of pathogens.</title>
        <authorList>
            <person name="Haridas S."/>
            <person name="Albert R."/>
            <person name="Binder M."/>
            <person name="Bloem J."/>
            <person name="Labutti K."/>
            <person name="Salamov A."/>
            <person name="Andreopoulos B."/>
            <person name="Baker S."/>
            <person name="Barry K."/>
            <person name="Bills G."/>
            <person name="Bluhm B."/>
            <person name="Cannon C."/>
            <person name="Castanera R."/>
            <person name="Culley D."/>
            <person name="Daum C."/>
            <person name="Ezra D."/>
            <person name="Gonzalez J."/>
            <person name="Henrissat B."/>
            <person name="Kuo A."/>
            <person name="Liang C."/>
            <person name="Lipzen A."/>
            <person name="Lutzoni F."/>
            <person name="Magnuson J."/>
            <person name="Mondo S."/>
            <person name="Nolan M."/>
            <person name="Ohm R."/>
            <person name="Pangilinan J."/>
            <person name="Park H.-J."/>
            <person name="Ramirez L."/>
            <person name="Alfaro M."/>
            <person name="Sun H."/>
            <person name="Tritt A."/>
            <person name="Yoshinaga Y."/>
            <person name="Zwiers L.-H."/>
            <person name="Turgeon B."/>
            <person name="Goodwin S."/>
            <person name="Spatafora J."/>
            <person name="Crous P."/>
            <person name="Grigoriev I."/>
        </authorList>
    </citation>
    <scope>NUCLEOTIDE SEQUENCE</scope>
    <source>
        <strain evidence="4">CBS 122368</strain>
    </source>
</reference>
<feature type="signal peptide" evidence="2">
    <location>
        <begin position="1"/>
        <end position="19"/>
    </location>
</feature>
<dbReference type="GeneID" id="54572689"/>
<evidence type="ECO:0000256" key="1">
    <source>
        <dbReference type="SAM" id="MobiDB-lite"/>
    </source>
</evidence>
<dbReference type="AlphaFoldDB" id="A0A6A6I0S3"/>
<accession>A0A6A6I0S3</accession>
<gene>
    <name evidence="4" type="ORF">BU26DRAFT_108546</name>
</gene>
<keyword evidence="2" id="KW-0732">Signal</keyword>
<dbReference type="EMBL" id="ML987204">
    <property type="protein sequence ID" value="KAF2243749.1"/>
    <property type="molecule type" value="Genomic_DNA"/>
</dbReference>
<feature type="region of interest" description="Disordered" evidence="1">
    <location>
        <begin position="269"/>
        <end position="295"/>
    </location>
</feature>
<dbReference type="InterPro" id="IPR031348">
    <property type="entry name" value="PigL_N"/>
</dbReference>
<evidence type="ECO:0000313" key="4">
    <source>
        <dbReference type="EMBL" id="KAF2243749.1"/>
    </source>
</evidence>
<dbReference type="Pfam" id="PF17111">
    <property type="entry name" value="PigL_N"/>
    <property type="match status" value="1"/>
</dbReference>
<proteinExistence type="predicted"/>
<protein>
    <recommendedName>
        <fullName evidence="3">Azaphilone pigments biosynthesis cluster protein L N-terminal domain-containing protein</fullName>
    </recommendedName>
</protein>
<dbReference type="OrthoDB" id="195446at2759"/>
<name>A0A6A6I0S3_9PLEO</name>
<feature type="domain" description="Azaphilone pigments biosynthesis cluster protein L N-terminal" evidence="3">
    <location>
        <begin position="2"/>
        <end position="214"/>
    </location>
</feature>
<evidence type="ECO:0000313" key="5">
    <source>
        <dbReference type="Proteomes" id="UP000800094"/>
    </source>
</evidence>
<dbReference type="RefSeq" id="XP_033678753.1">
    <property type="nucleotide sequence ID" value="XM_033819359.1"/>
</dbReference>
<feature type="chain" id="PRO_5025565997" description="Azaphilone pigments biosynthesis cluster protein L N-terminal domain-containing protein" evidence="2">
    <location>
        <begin position="20"/>
        <end position="320"/>
    </location>
</feature>
<evidence type="ECO:0000256" key="2">
    <source>
        <dbReference type="SAM" id="SignalP"/>
    </source>
</evidence>
<sequence>MADPLSIAASVITLIQVSAQVTVLLKQFRDEVSAVDATLNGLLQDVEGFQQVLESMKETFEQEDIKANLQATGHVGNHWKNLARSLRDGEGTLQQVHGLLDAVNKTTSFLDGPRKQLRFKAAVEQIACYREQIQSYRGALQLSLSTIILWNQVTFQKSTDSIPEKILPNLDKLYDEFRNLGIALNAKIENLQAMVSDSNRQELDSMNNLRECVRSAADVVSTASTTLTAETSDKASVKFGSDFGDIFPSATNETVVRWMRANVIHEYDDAEAPPLPSESSLGDAPTEYQSDSDSDIENEMVRALLSDGKAFHGEGLIDIR</sequence>
<evidence type="ECO:0000259" key="3">
    <source>
        <dbReference type="Pfam" id="PF17111"/>
    </source>
</evidence>
<keyword evidence="5" id="KW-1185">Reference proteome</keyword>
<dbReference type="Proteomes" id="UP000800094">
    <property type="component" value="Unassembled WGS sequence"/>
</dbReference>
<organism evidence="4 5">
    <name type="scientific">Trematosphaeria pertusa</name>
    <dbReference type="NCBI Taxonomy" id="390896"/>
    <lineage>
        <taxon>Eukaryota</taxon>
        <taxon>Fungi</taxon>
        <taxon>Dikarya</taxon>
        <taxon>Ascomycota</taxon>
        <taxon>Pezizomycotina</taxon>
        <taxon>Dothideomycetes</taxon>
        <taxon>Pleosporomycetidae</taxon>
        <taxon>Pleosporales</taxon>
        <taxon>Massarineae</taxon>
        <taxon>Trematosphaeriaceae</taxon>
        <taxon>Trematosphaeria</taxon>
    </lineage>
</organism>